<gene>
    <name evidence="1" type="ORF">PROFUN_00769</name>
</gene>
<dbReference type="InParanoid" id="A0A2P6NZV0"/>
<organism evidence="1 2">
    <name type="scientific">Planoprotostelium fungivorum</name>
    <dbReference type="NCBI Taxonomy" id="1890364"/>
    <lineage>
        <taxon>Eukaryota</taxon>
        <taxon>Amoebozoa</taxon>
        <taxon>Evosea</taxon>
        <taxon>Variosea</taxon>
        <taxon>Cavosteliida</taxon>
        <taxon>Cavosteliaceae</taxon>
        <taxon>Planoprotostelium</taxon>
    </lineage>
</organism>
<accession>A0A2P6NZV0</accession>
<proteinExistence type="predicted"/>
<sequence length="158" mass="17345">VCFNASAPNGTCDMIQSHLGVSRYEVVIHPCEFESSNRLSLEQKKVGFPSGSNRECKGQTLKQEAGLYHSAIGAPNMHSQNSMQDPQIVNFGAKIREFNICVSNMTCACVATPRSHLGVAINMLQNAQAPTSYDIRYRRIIFSQVTLLSRTTSDLFGG</sequence>
<evidence type="ECO:0000313" key="2">
    <source>
        <dbReference type="Proteomes" id="UP000241769"/>
    </source>
</evidence>
<dbReference type="EMBL" id="MDYQ01000002">
    <property type="protein sequence ID" value="PRP89505.1"/>
    <property type="molecule type" value="Genomic_DNA"/>
</dbReference>
<feature type="non-terminal residue" evidence="1">
    <location>
        <position position="1"/>
    </location>
</feature>
<protein>
    <submittedName>
        <fullName evidence="1">Uncharacterized protein</fullName>
    </submittedName>
</protein>
<name>A0A2P6NZV0_9EUKA</name>
<evidence type="ECO:0000313" key="1">
    <source>
        <dbReference type="EMBL" id="PRP89505.1"/>
    </source>
</evidence>
<dbReference type="AlphaFoldDB" id="A0A2P6NZV0"/>
<dbReference type="Proteomes" id="UP000241769">
    <property type="component" value="Unassembled WGS sequence"/>
</dbReference>
<keyword evidence="2" id="KW-1185">Reference proteome</keyword>
<comment type="caution">
    <text evidence="1">The sequence shown here is derived from an EMBL/GenBank/DDBJ whole genome shotgun (WGS) entry which is preliminary data.</text>
</comment>
<reference evidence="1 2" key="1">
    <citation type="journal article" date="2018" name="Genome Biol. Evol.">
        <title>Multiple Roots of Fruiting Body Formation in Amoebozoa.</title>
        <authorList>
            <person name="Hillmann F."/>
            <person name="Forbes G."/>
            <person name="Novohradska S."/>
            <person name="Ferling I."/>
            <person name="Riege K."/>
            <person name="Groth M."/>
            <person name="Westermann M."/>
            <person name="Marz M."/>
            <person name="Spaller T."/>
            <person name="Winckler T."/>
            <person name="Schaap P."/>
            <person name="Glockner G."/>
        </authorList>
    </citation>
    <scope>NUCLEOTIDE SEQUENCE [LARGE SCALE GENOMIC DNA]</scope>
    <source>
        <strain evidence="1 2">Jena</strain>
    </source>
</reference>